<evidence type="ECO:0000256" key="5">
    <source>
        <dbReference type="ARBA" id="ARBA00022962"/>
    </source>
</evidence>
<keyword evidence="5 10" id="KW-0315">Glutamine amidotransferase</keyword>
<keyword evidence="4 10" id="KW-0378">Hydrolase</keyword>
<accession>A0ABV6RLK1</accession>
<keyword evidence="3 10" id="KW-0028">Amino-acid biosynthesis</keyword>
<evidence type="ECO:0000259" key="11">
    <source>
        <dbReference type="Pfam" id="PF00117"/>
    </source>
</evidence>
<dbReference type="InterPro" id="IPR029062">
    <property type="entry name" value="Class_I_gatase-like"/>
</dbReference>
<comment type="subcellular location">
    <subcellularLocation>
        <location evidence="10">Cytoplasm</location>
    </subcellularLocation>
</comment>
<evidence type="ECO:0000256" key="4">
    <source>
        <dbReference type="ARBA" id="ARBA00022801"/>
    </source>
</evidence>
<keyword evidence="13" id="KW-1185">Reference proteome</keyword>
<dbReference type="PROSITE" id="PS51273">
    <property type="entry name" value="GATASE_TYPE_1"/>
    <property type="match status" value="1"/>
</dbReference>
<evidence type="ECO:0000256" key="10">
    <source>
        <dbReference type="HAMAP-Rule" id="MF_00278"/>
    </source>
</evidence>
<evidence type="ECO:0000256" key="8">
    <source>
        <dbReference type="ARBA" id="ARBA00047838"/>
    </source>
</evidence>
<reference evidence="12 13" key="1">
    <citation type="submission" date="2024-09" db="EMBL/GenBank/DDBJ databases">
        <authorList>
            <person name="Sun Q."/>
            <person name="Mori K."/>
        </authorList>
    </citation>
    <scope>NUCLEOTIDE SEQUENCE [LARGE SCALE GENOMIC DNA]</scope>
    <source>
        <strain evidence="12 13">KCTC 23076</strain>
    </source>
</reference>
<dbReference type="PANTHER" id="PTHR42701:SF1">
    <property type="entry name" value="IMIDAZOLE GLYCEROL PHOSPHATE SYNTHASE SUBUNIT HISH"/>
    <property type="match status" value="1"/>
</dbReference>
<dbReference type="InterPro" id="IPR017926">
    <property type="entry name" value="GATASE"/>
</dbReference>
<dbReference type="Gene3D" id="3.40.50.880">
    <property type="match status" value="1"/>
</dbReference>
<dbReference type="RefSeq" id="WP_386666936.1">
    <property type="nucleotide sequence ID" value="NZ_JBHLTG010000001.1"/>
</dbReference>
<evidence type="ECO:0000256" key="1">
    <source>
        <dbReference type="ARBA" id="ARBA00005091"/>
    </source>
</evidence>
<dbReference type="SUPFAM" id="SSF52317">
    <property type="entry name" value="Class I glutamine amidotransferase-like"/>
    <property type="match status" value="1"/>
</dbReference>
<dbReference type="PANTHER" id="PTHR42701">
    <property type="entry name" value="IMIDAZOLE GLYCEROL PHOSPHATE SYNTHASE SUBUNIT HISH"/>
    <property type="match status" value="1"/>
</dbReference>
<comment type="pathway">
    <text evidence="1 10">Amino-acid biosynthesis; L-histidine biosynthesis; L-histidine from 5-phospho-alpha-D-ribose 1-diphosphate: step 5/9.</text>
</comment>
<dbReference type="Pfam" id="PF00117">
    <property type="entry name" value="GATase"/>
    <property type="match status" value="1"/>
</dbReference>
<dbReference type="Proteomes" id="UP001589896">
    <property type="component" value="Unassembled WGS sequence"/>
</dbReference>
<keyword evidence="7 10" id="KW-0456">Lyase</keyword>
<comment type="function">
    <text evidence="10">IGPS catalyzes the conversion of PRFAR and glutamine to IGP, AICAR and glutamate. The HisH subunit catalyzes the hydrolysis of glutamine to glutamate and ammonia as part of the synthesis of IGP and AICAR. The resulting ammonia molecule is channeled to the active site of HisF.</text>
</comment>
<evidence type="ECO:0000256" key="2">
    <source>
        <dbReference type="ARBA" id="ARBA00011152"/>
    </source>
</evidence>
<feature type="active site" evidence="10">
    <location>
        <position position="180"/>
    </location>
</feature>
<name>A0ABV6RLK1_9GAMM</name>
<keyword evidence="10" id="KW-0963">Cytoplasm</keyword>
<dbReference type="EC" id="3.5.1.2" evidence="10"/>
<evidence type="ECO:0000313" key="13">
    <source>
        <dbReference type="Proteomes" id="UP001589896"/>
    </source>
</evidence>
<feature type="active site" evidence="10">
    <location>
        <position position="178"/>
    </location>
</feature>
<evidence type="ECO:0000256" key="9">
    <source>
        <dbReference type="ARBA" id="ARBA00049534"/>
    </source>
</evidence>
<dbReference type="NCBIfam" id="TIGR01855">
    <property type="entry name" value="IMP_synth_hisH"/>
    <property type="match status" value="1"/>
</dbReference>
<feature type="domain" description="Glutamine amidotransferase" evidence="11">
    <location>
        <begin position="5"/>
        <end position="194"/>
    </location>
</feature>
<dbReference type="EMBL" id="JBHLTG010000001">
    <property type="protein sequence ID" value="MFC0677865.1"/>
    <property type="molecule type" value="Genomic_DNA"/>
</dbReference>
<dbReference type="CDD" id="cd01748">
    <property type="entry name" value="GATase1_IGP_Synthase"/>
    <property type="match status" value="1"/>
</dbReference>
<proteinExistence type="inferred from homology"/>
<dbReference type="EC" id="4.3.2.10" evidence="10"/>
<protein>
    <recommendedName>
        <fullName evidence="10">Imidazole glycerol phosphate synthase subunit HisH</fullName>
        <ecNumber evidence="10">4.3.2.10</ecNumber>
    </recommendedName>
    <alternativeName>
        <fullName evidence="10">IGP synthase glutaminase subunit</fullName>
        <ecNumber evidence="10">3.5.1.2</ecNumber>
    </alternativeName>
    <alternativeName>
        <fullName evidence="10">IGP synthase subunit HisH</fullName>
    </alternativeName>
    <alternativeName>
        <fullName evidence="10">ImGP synthase subunit HisH</fullName>
        <shortName evidence="10">IGPS subunit HisH</shortName>
    </alternativeName>
</protein>
<evidence type="ECO:0000256" key="7">
    <source>
        <dbReference type="ARBA" id="ARBA00023239"/>
    </source>
</evidence>
<sequence length="199" mass="20957">MEVALIDSGGANIGSVCYALERLGVRARMTADAAEIQAADRVILPGVGAAAPGMARLQELGLVDVVRALRQPLLGVCLGMQLLFESSEEGDVECLGLLPGRVRKLPPAPGIRVPHMGWNGLQPRRDDPLLAGIAAGEQAYFVHSYAAPVTEHTLATSEHGIEFAAVVRRGHCHGAQFHPERSASVGARLLENFLSGVAA</sequence>
<evidence type="ECO:0000256" key="6">
    <source>
        <dbReference type="ARBA" id="ARBA00023102"/>
    </source>
</evidence>
<organism evidence="12 13">
    <name type="scientific">Lysobacter korlensis</name>
    <dbReference type="NCBI Taxonomy" id="553636"/>
    <lineage>
        <taxon>Bacteria</taxon>
        <taxon>Pseudomonadati</taxon>
        <taxon>Pseudomonadota</taxon>
        <taxon>Gammaproteobacteria</taxon>
        <taxon>Lysobacterales</taxon>
        <taxon>Lysobacteraceae</taxon>
        <taxon>Lysobacter</taxon>
    </lineage>
</organism>
<comment type="catalytic activity">
    <reaction evidence="8 10">
        <text>5-[(5-phospho-1-deoxy-D-ribulos-1-ylimino)methylamino]-1-(5-phospho-beta-D-ribosyl)imidazole-4-carboxamide + L-glutamine = D-erythro-1-(imidazol-4-yl)glycerol 3-phosphate + 5-amino-1-(5-phospho-beta-D-ribosyl)imidazole-4-carboxamide + L-glutamate + H(+)</text>
        <dbReference type="Rhea" id="RHEA:24793"/>
        <dbReference type="ChEBI" id="CHEBI:15378"/>
        <dbReference type="ChEBI" id="CHEBI:29985"/>
        <dbReference type="ChEBI" id="CHEBI:58278"/>
        <dbReference type="ChEBI" id="CHEBI:58359"/>
        <dbReference type="ChEBI" id="CHEBI:58475"/>
        <dbReference type="ChEBI" id="CHEBI:58525"/>
        <dbReference type="EC" id="4.3.2.10"/>
    </reaction>
</comment>
<gene>
    <name evidence="10 12" type="primary">hisH</name>
    <name evidence="12" type="ORF">ACFFGH_08440</name>
</gene>
<comment type="caution">
    <text evidence="12">The sequence shown here is derived from an EMBL/GenBank/DDBJ whole genome shotgun (WGS) entry which is preliminary data.</text>
</comment>
<dbReference type="HAMAP" id="MF_00278">
    <property type="entry name" value="HisH"/>
    <property type="match status" value="1"/>
</dbReference>
<comment type="subunit">
    <text evidence="2 10">Heterodimer of HisH and HisF.</text>
</comment>
<keyword evidence="6 10" id="KW-0368">Histidine biosynthesis</keyword>
<evidence type="ECO:0000256" key="3">
    <source>
        <dbReference type="ARBA" id="ARBA00022605"/>
    </source>
</evidence>
<feature type="active site" description="Nucleophile" evidence="10">
    <location>
        <position position="77"/>
    </location>
</feature>
<comment type="catalytic activity">
    <reaction evidence="9 10">
        <text>L-glutamine + H2O = L-glutamate + NH4(+)</text>
        <dbReference type="Rhea" id="RHEA:15889"/>
        <dbReference type="ChEBI" id="CHEBI:15377"/>
        <dbReference type="ChEBI" id="CHEBI:28938"/>
        <dbReference type="ChEBI" id="CHEBI:29985"/>
        <dbReference type="ChEBI" id="CHEBI:58359"/>
        <dbReference type="EC" id="3.5.1.2"/>
    </reaction>
</comment>
<dbReference type="PIRSF" id="PIRSF000495">
    <property type="entry name" value="Amidotransf_hisH"/>
    <property type="match status" value="1"/>
</dbReference>
<evidence type="ECO:0000313" key="12">
    <source>
        <dbReference type="EMBL" id="MFC0677865.1"/>
    </source>
</evidence>
<dbReference type="GO" id="GO:0016829">
    <property type="term" value="F:lyase activity"/>
    <property type="evidence" value="ECO:0007669"/>
    <property type="project" value="UniProtKB-KW"/>
</dbReference>
<dbReference type="InterPro" id="IPR010139">
    <property type="entry name" value="Imidazole-glycPsynth_HisH"/>
</dbReference>